<keyword evidence="2" id="KW-1185">Reference proteome</keyword>
<gene>
    <name evidence="1" type="ORF">Adt_43679</name>
</gene>
<evidence type="ECO:0000313" key="1">
    <source>
        <dbReference type="EMBL" id="KAL2460259.1"/>
    </source>
</evidence>
<organism evidence="1 2">
    <name type="scientific">Abeliophyllum distichum</name>
    <dbReference type="NCBI Taxonomy" id="126358"/>
    <lineage>
        <taxon>Eukaryota</taxon>
        <taxon>Viridiplantae</taxon>
        <taxon>Streptophyta</taxon>
        <taxon>Embryophyta</taxon>
        <taxon>Tracheophyta</taxon>
        <taxon>Spermatophyta</taxon>
        <taxon>Magnoliopsida</taxon>
        <taxon>eudicotyledons</taxon>
        <taxon>Gunneridae</taxon>
        <taxon>Pentapetalae</taxon>
        <taxon>asterids</taxon>
        <taxon>lamiids</taxon>
        <taxon>Lamiales</taxon>
        <taxon>Oleaceae</taxon>
        <taxon>Forsythieae</taxon>
        <taxon>Abeliophyllum</taxon>
    </lineage>
</organism>
<dbReference type="AlphaFoldDB" id="A0ABD1P9E5"/>
<dbReference type="EMBL" id="JBFOLK010000014">
    <property type="protein sequence ID" value="KAL2460259.1"/>
    <property type="molecule type" value="Genomic_DNA"/>
</dbReference>
<protein>
    <submittedName>
        <fullName evidence="1">Uncharacterized protein</fullName>
    </submittedName>
</protein>
<comment type="caution">
    <text evidence="1">The sequence shown here is derived from an EMBL/GenBank/DDBJ whole genome shotgun (WGS) entry which is preliminary data.</text>
</comment>
<name>A0ABD1P9E5_9LAMI</name>
<proteinExistence type="predicted"/>
<dbReference type="Proteomes" id="UP001604336">
    <property type="component" value="Unassembled WGS sequence"/>
</dbReference>
<sequence length="113" mass="13264">MAESREELRNSRWVCGSLRIVKSRTHFAFRIRALFPFAFKASTLERSVLCTRPAPNAERAKRRQCVSSTVVSHCLTFWDQPPSPSSYCAWHCTDRQSFLAVYYYWSFLKCIFL</sequence>
<reference evidence="2" key="1">
    <citation type="submission" date="2024-07" db="EMBL/GenBank/DDBJ databases">
        <title>Two chromosome-level genome assemblies of Korean endemic species Abeliophyllum distichum and Forsythia ovata (Oleaceae).</title>
        <authorList>
            <person name="Jang H."/>
        </authorList>
    </citation>
    <scope>NUCLEOTIDE SEQUENCE [LARGE SCALE GENOMIC DNA]</scope>
</reference>
<evidence type="ECO:0000313" key="2">
    <source>
        <dbReference type="Proteomes" id="UP001604336"/>
    </source>
</evidence>
<accession>A0ABD1P9E5</accession>